<evidence type="ECO:0000256" key="2">
    <source>
        <dbReference type="ARBA" id="ARBA00022475"/>
    </source>
</evidence>
<dbReference type="PANTHER" id="PTHR34390:SF2">
    <property type="entry name" value="SUCCINATE TRANSPORTER SUBUNIT YJJP-RELATED"/>
    <property type="match status" value="1"/>
</dbReference>
<evidence type="ECO:0000256" key="3">
    <source>
        <dbReference type="ARBA" id="ARBA00022692"/>
    </source>
</evidence>
<feature type="transmembrane region" description="Helical" evidence="7">
    <location>
        <begin position="411"/>
        <end position="435"/>
    </location>
</feature>
<dbReference type="Pfam" id="PF06738">
    <property type="entry name" value="ThrE"/>
    <property type="match status" value="1"/>
</dbReference>
<dbReference type="GO" id="GO:0005886">
    <property type="term" value="C:plasma membrane"/>
    <property type="evidence" value="ECO:0007669"/>
    <property type="project" value="UniProtKB-SubCell"/>
</dbReference>
<keyword evidence="4 7" id="KW-1133">Transmembrane helix</keyword>
<dbReference type="STRING" id="554083.BKD30_08220"/>
<dbReference type="InterPro" id="IPR010619">
    <property type="entry name" value="ThrE-like_N"/>
</dbReference>
<comment type="subcellular location">
    <subcellularLocation>
        <location evidence="1">Cell membrane</location>
        <topology evidence="1">Multi-pass membrane protein</topology>
    </subcellularLocation>
</comment>
<keyword evidence="3 7" id="KW-0812">Transmembrane</keyword>
<dbReference type="GO" id="GO:0015744">
    <property type="term" value="P:succinate transport"/>
    <property type="evidence" value="ECO:0007669"/>
    <property type="project" value="TreeGrafter"/>
</dbReference>
<evidence type="ECO:0000313" key="11">
    <source>
        <dbReference type="Proteomes" id="UP000187085"/>
    </source>
</evidence>
<name>A0A1R1LAL6_9MICC</name>
<proteinExistence type="inferred from homology"/>
<dbReference type="GO" id="GO:0022857">
    <property type="term" value="F:transmembrane transporter activity"/>
    <property type="evidence" value="ECO:0007669"/>
    <property type="project" value="InterPro"/>
</dbReference>
<evidence type="ECO:0008006" key="12">
    <source>
        <dbReference type="Google" id="ProtNLM"/>
    </source>
</evidence>
<dbReference type="Proteomes" id="UP000187085">
    <property type="component" value="Unassembled WGS sequence"/>
</dbReference>
<feature type="domain" description="Threonine/serine exporter-like N-terminal" evidence="8">
    <location>
        <begin position="74"/>
        <end position="313"/>
    </location>
</feature>
<evidence type="ECO:0000259" key="9">
    <source>
        <dbReference type="Pfam" id="PF12821"/>
    </source>
</evidence>
<evidence type="ECO:0000256" key="5">
    <source>
        <dbReference type="ARBA" id="ARBA00023136"/>
    </source>
</evidence>
<dbReference type="AlphaFoldDB" id="A0A1R1LAL6"/>
<dbReference type="EMBL" id="MRDE01000053">
    <property type="protein sequence ID" value="OMH24580.1"/>
    <property type="molecule type" value="Genomic_DNA"/>
</dbReference>
<feature type="transmembrane region" description="Helical" evidence="7">
    <location>
        <begin position="232"/>
        <end position="250"/>
    </location>
</feature>
<accession>A0A1R1LAL6</accession>
<feature type="transmembrane region" description="Helical" evidence="7">
    <location>
        <begin position="195"/>
        <end position="220"/>
    </location>
</feature>
<feature type="transmembrane region" description="Helical" evidence="7">
    <location>
        <begin position="256"/>
        <end position="276"/>
    </location>
</feature>
<keyword evidence="2" id="KW-1003">Cell membrane</keyword>
<evidence type="ECO:0000256" key="4">
    <source>
        <dbReference type="ARBA" id="ARBA00022989"/>
    </source>
</evidence>
<feature type="domain" description="Threonine/Serine exporter ThrE" evidence="9">
    <location>
        <begin position="340"/>
        <end position="464"/>
    </location>
</feature>
<keyword evidence="11" id="KW-1185">Reference proteome</keyword>
<dbReference type="InterPro" id="IPR024528">
    <property type="entry name" value="ThrE_2"/>
</dbReference>
<evidence type="ECO:0000313" key="10">
    <source>
        <dbReference type="EMBL" id="OMH24580.1"/>
    </source>
</evidence>
<protein>
    <recommendedName>
        <fullName evidence="12">Threonine/serine exporter family protein</fullName>
    </recommendedName>
</protein>
<dbReference type="OrthoDB" id="9763957at2"/>
<dbReference type="InterPro" id="IPR050539">
    <property type="entry name" value="ThrE_Dicarb/AminoAcid_Exp"/>
</dbReference>
<evidence type="ECO:0000256" key="1">
    <source>
        <dbReference type="ARBA" id="ARBA00004651"/>
    </source>
</evidence>
<reference evidence="10 11" key="1">
    <citation type="submission" date="2016-12" db="EMBL/GenBank/DDBJ databases">
        <title>Draft genome of Tersicoccus phoenicis 1P05MA.</title>
        <authorList>
            <person name="Nakajima Y."/>
            <person name="Yoshizawa S."/>
            <person name="Nakamura K."/>
            <person name="Ogura Y."/>
            <person name="Hayashi T."/>
            <person name="Kogure K."/>
        </authorList>
    </citation>
    <scope>NUCLEOTIDE SEQUENCE [LARGE SCALE GENOMIC DNA]</scope>
    <source>
        <strain evidence="10 11">1p05MA</strain>
    </source>
</reference>
<dbReference type="PANTHER" id="PTHR34390">
    <property type="entry name" value="UPF0442 PROTEIN YJJB-RELATED"/>
    <property type="match status" value="1"/>
</dbReference>
<feature type="transmembrane region" description="Helical" evidence="7">
    <location>
        <begin position="386"/>
        <end position="404"/>
    </location>
</feature>
<feature type="transmembrane region" description="Helical" evidence="7">
    <location>
        <begin position="297"/>
        <end position="320"/>
    </location>
</feature>
<dbReference type="Pfam" id="PF12821">
    <property type="entry name" value="ThrE_2"/>
    <property type="match status" value="1"/>
</dbReference>
<comment type="caution">
    <text evidence="10">The sequence shown here is derived from an EMBL/GenBank/DDBJ whole genome shotgun (WGS) entry which is preliminary data.</text>
</comment>
<evidence type="ECO:0000256" key="7">
    <source>
        <dbReference type="SAM" id="Phobius"/>
    </source>
</evidence>
<evidence type="ECO:0000256" key="6">
    <source>
        <dbReference type="ARBA" id="ARBA00034125"/>
    </source>
</evidence>
<sequence length="486" mass="51109">MAVKPGPATRPITLPGAAQSRSNYAAKRVLRRLIQGDAPPTAPMSLVERLAGSPYANPTIRVDAVEDSARKTLDFALELAESLFRYGAGALEVETSVIAVTASFGLRNVDVDINNQSVTINYAGPYITPITVLRVVRSWSDNYAALADLHRLVSDIIVGDLDRETAAIRMDQITSRHKPFPRWAVRLAAGGFTTMLVLTMGGGLVAALLSFVTTALVTVVEQRLGSWRIPEFFSRAAASALIAGLAQVAWVSHVPVTQGVVIAGGLVLLLPTMRLVSATQDAVNGFPVSAAGRYLSAMLVFAAIAAGIAVSLVVGVNLGVPRLDINVMIASTFPWPVILVLSVLSAVFIAITLQTRPDLLLPTAAVTGVAYVVMMGAGWTGLGARLAPAAASVFIGMAARVVALRMHAPSSVIAIPSIMFMFPGMSIFQAVYGIAIEGSNLAAGATALFNALTVILALAAGVVLGDNLARPFAKGPGERRRRNRRR</sequence>
<keyword evidence="5 7" id="KW-0472">Membrane</keyword>
<organism evidence="10 11">
    <name type="scientific">Tersicoccus phoenicis</name>
    <dbReference type="NCBI Taxonomy" id="554083"/>
    <lineage>
        <taxon>Bacteria</taxon>
        <taxon>Bacillati</taxon>
        <taxon>Actinomycetota</taxon>
        <taxon>Actinomycetes</taxon>
        <taxon>Micrococcales</taxon>
        <taxon>Micrococcaceae</taxon>
        <taxon>Tersicoccus</taxon>
    </lineage>
</organism>
<evidence type="ECO:0000259" key="8">
    <source>
        <dbReference type="Pfam" id="PF06738"/>
    </source>
</evidence>
<feature type="transmembrane region" description="Helical" evidence="7">
    <location>
        <begin position="359"/>
        <end position="380"/>
    </location>
</feature>
<feature type="transmembrane region" description="Helical" evidence="7">
    <location>
        <begin position="441"/>
        <end position="464"/>
    </location>
</feature>
<comment type="similarity">
    <text evidence="6">Belongs to the ThrE exporter (TC 2.A.79) family.</text>
</comment>
<gene>
    <name evidence="10" type="ORF">BKD30_08220</name>
</gene>
<feature type="transmembrane region" description="Helical" evidence="7">
    <location>
        <begin position="332"/>
        <end position="352"/>
    </location>
</feature>